<keyword evidence="2" id="KW-0732">Signal</keyword>
<dbReference type="Gene3D" id="3.30.500.10">
    <property type="entry name" value="MHC class I-like antigen recognition-like"/>
    <property type="match status" value="1"/>
</dbReference>
<proteinExistence type="predicted"/>
<reference evidence="7 8" key="1">
    <citation type="submission" date="2019-11" db="EMBL/GenBank/DDBJ databases">
        <authorList>
            <person name="Yang C."/>
            <person name="Li F."/>
        </authorList>
    </citation>
    <scope>NUCLEOTIDE SEQUENCE [LARGE SCALE GENOMIC DNA]</scope>
    <source>
        <strain evidence="7">KB4526</strain>
        <tissue evidence="7">Muscle</tissue>
    </source>
</reference>
<evidence type="ECO:0000256" key="1">
    <source>
        <dbReference type="ARBA" id="ARBA00004370"/>
    </source>
</evidence>
<evidence type="ECO:0000256" key="3">
    <source>
        <dbReference type="ARBA" id="ARBA00023136"/>
    </source>
</evidence>
<dbReference type="InterPro" id="IPR011162">
    <property type="entry name" value="MHC_I/II-like_Ag-recog"/>
</dbReference>
<evidence type="ECO:0000256" key="2">
    <source>
        <dbReference type="ARBA" id="ARBA00022729"/>
    </source>
</evidence>
<evidence type="ECO:0000256" key="5">
    <source>
        <dbReference type="ARBA" id="ARBA00023180"/>
    </source>
</evidence>
<feature type="non-terminal residue" evidence="7">
    <location>
        <position position="1"/>
    </location>
</feature>
<dbReference type="PANTHER" id="PTHR16675:SF268">
    <property type="entry name" value="UL16-BINDING PROTEIN 1"/>
    <property type="match status" value="1"/>
</dbReference>
<organism evidence="7 8">
    <name type="scientific">Crocuta crocuta</name>
    <name type="common">Spotted hyena</name>
    <dbReference type="NCBI Taxonomy" id="9678"/>
    <lineage>
        <taxon>Eukaryota</taxon>
        <taxon>Metazoa</taxon>
        <taxon>Chordata</taxon>
        <taxon>Craniata</taxon>
        <taxon>Vertebrata</taxon>
        <taxon>Euteleostomi</taxon>
        <taxon>Mammalia</taxon>
        <taxon>Eutheria</taxon>
        <taxon>Laurasiatheria</taxon>
        <taxon>Carnivora</taxon>
        <taxon>Feliformia</taxon>
        <taxon>Hyaenidae</taxon>
        <taxon>Crocuta</taxon>
    </lineage>
</organism>
<sequence length="177" mass="20079">FADGLSLYFEFSITPKPKFGQSWCEFGGKVNGGEKYLSFGCGSKKVELVGPLGMKLNDTESWERQIETVKDLLEELKKKLLDMKAEDFPHSDSVSLQGTMVCKCGDNGRTSGSWEFHTSEQISYFFNSTSGNWTVHPRGQQLRAAFDTDRDLTNCLMKISNGDCKKWLEQILVHWDE</sequence>
<comment type="subcellular location">
    <subcellularLocation>
        <location evidence="1">Membrane</location>
    </subcellularLocation>
</comment>
<dbReference type="AlphaFoldDB" id="A0A6G1A863"/>
<keyword evidence="6" id="KW-0175">Coiled coil</keyword>
<dbReference type="InterPro" id="IPR037055">
    <property type="entry name" value="MHC_I-like_Ag-recog_sf"/>
</dbReference>
<evidence type="ECO:0000313" key="7">
    <source>
        <dbReference type="EMBL" id="KAF0871622.1"/>
    </source>
</evidence>
<dbReference type="GO" id="GO:0002486">
    <property type="term" value="P:antigen processing and presentation of endogenous peptide antigen via MHC class I via ER pathway, TAP-independent"/>
    <property type="evidence" value="ECO:0007669"/>
    <property type="project" value="TreeGrafter"/>
</dbReference>
<dbReference type="FunFam" id="3.30.500.10:FF:000004">
    <property type="entry name" value="Retinoic acid early-inducible protein 1-beta"/>
    <property type="match status" value="1"/>
</dbReference>
<keyword evidence="4" id="KW-1015">Disulfide bond</keyword>
<evidence type="ECO:0000313" key="8">
    <source>
        <dbReference type="Proteomes" id="UP000475037"/>
    </source>
</evidence>
<dbReference type="GO" id="GO:0002476">
    <property type="term" value="P:antigen processing and presentation of endogenous peptide antigen via MHC class Ib"/>
    <property type="evidence" value="ECO:0007669"/>
    <property type="project" value="TreeGrafter"/>
</dbReference>
<evidence type="ECO:0000256" key="6">
    <source>
        <dbReference type="SAM" id="Coils"/>
    </source>
</evidence>
<dbReference type="SUPFAM" id="SSF54452">
    <property type="entry name" value="MHC antigen-recognition domain"/>
    <property type="match status" value="1"/>
</dbReference>
<feature type="non-terminal residue" evidence="7">
    <location>
        <position position="177"/>
    </location>
</feature>
<keyword evidence="8" id="KW-1185">Reference proteome</keyword>
<dbReference type="EMBL" id="VOAJ01023980">
    <property type="protein sequence ID" value="KAF0871622.1"/>
    <property type="molecule type" value="Genomic_DNA"/>
</dbReference>
<dbReference type="GO" id="GO:0001916">
    <property type="term" value="P:positive regulation of T cell mediated cytotoxicity"/>
    <property type="evidence" value="ECO:0007669"/>
    <property type="project" value="TreeGrafter"/>
</dbReference>
<feature type="coiled-coil region" evidence="6">
    <location>
        <begin position="59"/>
        <end position="86"/>
    </location>
</feature>
<protein>
    <submittedName>
        <fullName evidence="7">N2DL1 protein</fullName>
    </submittedName>
</protein>
<dbReference type="GO" id="GO:0005615">
    <property type="term" value="C:extracellular space"/>
    <property type="evidence" value="ECO:0007669"/>
    <property type="project" value="TreeGrafter"/>
</dbReference>
<accession>A0A6G1A863</accession>
<name>A0A6G1A863_CROCR</name>
<dbReference type="GO" id="GO:0009897">
    <property type="term" value="C:external side of plasma membrane"/>
    <property type="evidence" value="ECO:0007669"/>
    <property type="project" value="TreeGrafter"/>
</dbReference>
<dbReference type="Proteomes" id="UP000475037">
    <property type="component" value="Unassembled WGS sequence"/>
</dbReference>
<keyword evidence="3" id="KW-0472">Membrane</keyword>
<evidence type="ECO:0000256" key="4">
    <source>
        <dbReference type="ARBA" id="ARBA00023157"/>
    </source>
</evidence>
<dbReference type="GO" id="GO:0006955">
    <property type="term" value="P:immune response"/>
    <property type="evidence" value="ECO:0007669"/>
    <property type="project" value="TreeGrafter"/>
</dbReference>
<gene>
    <name evidence="7" type="primary">Ulbp1</name>
    <name evidence="7" type="ORF">FOF47_R00053</name>
</gene>
<dbReference type="PANTHER" id="PTHR16675">
    <property type="entry name" value="MHC CLASS I-RELATED"/>
    <property type="match status" value="1"/>
</dbReference>
<keyword evidence="5" id="KW-0325">Glycoprotein</keyword>
<dbReference type="InterPro" id="IPR050208">
    <property type="entry name" value="MHC_class-I_related"/>
</dbReference>
<comment type="caution">
    <text evidence="7">The sequence shown here is derived from an EMBL/GenBank/DDBJ whole genome shotgun (WGS) entry which is preliminary data.</text>
</comment>